<reference evidence="1" key="2">
    <citation type="journal article" date="2015" name="Data Brief">
        <title>Shoot transcriptome of the giant reed, Arundo donax.</title>
        <authorList>
            <person name="Barrero R.A."/>
            <person name="Guerrero F.D."/>
            <person name="Moolhuijzen P."/>
            <person name="Goolsby J.A."/>
            <person name="Tidwell J."/>
            <person name="Bellgard S.E."/>
            <person name="Bellgard M.I."/>
        </authorList>
    </citation>
    <scope>NUCLEOTIDE SEQUENCE</scope>
    <source>
        <tissue evidence="1">Shoot tissue taken approximately 20 cm above the soil surface</tissue>
    </source>
</reference>
<proteinExistence type="predicted"/>
<accession>A0A0A9DH65</accession>
<sequence>MEAEPHEGTGAGDSCSAHRRRWIHGAYSMFLLDPAVGRAATARSRRWEWRGGEGRAAVPAATIEHVLLVLRKTEVEREATRRSRTVAAASSSLFDLKLGRADPSIRGGWGEQIHNHHWAQDLPATAPSI</sequence>
<reference evidence="1" key="1">
    <citation type="submission" date="2014-09" db="EMBL/GenBank/DDBJ databases">
        <authorList>
            <person name="Magalhaes I.L.F."/>
            <person name="Oliveira U."/>
            <person name="Santos F.R."/>
            <person name="Vidigal T.H.D.A."/>
            <person name="Brescovit A.D."/>
            <person name="Santos A.J."/>
        </authorList>
    </citation>
    <scope>NUCLEOTIDE SEQUENCE</scope>
    <source>
        <tissue evidence="1">Shoot tissue taken approximately 20 cm above the soil surface</tissue>
    </source>
</reference>
<name>A0A0A9DH65_ARUDO</name>
<dbReference type="AlphaFoldDB" id="A0A0A9DH65"/>
<dbReference type="EMBL" id="GBRH01210749">
    <property type="protein sequence ID" value="JAD87146.1"/>
    <property type="molecule type" value="Transcribed_RNA"/>
</dbReference>
<protein>
    <submittedName>
        <fullName evidence="1">Uncharacterized protein</fullName>
    </submittedName>
</protein>
<evidence type="ECO:0000313" key="1">
    <source>
        <dbReference type="EMBL" id="JAD87146.1"/>
    </source>
</evidence>
<organism evidence="1">
    <name type="scientific">Arundo donax</name>
    <name type="common">Giant reed</name>
    <name type="synonym">Donax arundinaceus</name>
    <dbReference type="NCBI Taxonomy" id="35708"/>
    <lineage>
        <taxon>Eukaryota</taxon>
        <taxon>Viridiplantae</taxon>
        <taxon>Streptophyta</taxon>
        <taxon>Embryophyta</taxon>
        <taxon>Tracheophyta</taxon>
        <taxon>Spermatophyta</taxon>
        <taxon>Magnoliopsida</taxon>
        <taxon>Liliopsida</taxon>
        <taxon>Poales</taxon>
        <taxon>Poaceae</taxon>
        <taxon>PACMAD clade</taxon>
        <taxon>Arundinoideae</taxon>
        <taxon>Arundineae</taxon>
        <taxon>Arundo</taxon>
    </lineage>
</organism>